<evidence type="ECO:0000256" key="6">
    <source>
        <dbReference type="ARBA" id="ARBA00023157"/>
    </source>
</evidence>
<dbReference type="STRING" id="1965070.A0A3S3P0L5"/>
<evidence type="ECO:0000313" key="9">
    <source>
        <dbReference type="Proteomes" id="UP000285301"/>
    </source>
</evidence>
<dbReference type="SUPFAM" id="SSF53254">
    <property type="entry name" value="Phosphoglycerate mutase-like"/>
    <property type="match status" value="1"/>
</dbReference>
<name>A0A3S3P0L5_9ACAR</name>
<evidence type="ECO:0000256" key="1">
    <source>
        <dbReference type="ARBA" id="ARBA00000032"/>
    </source>
</evidence>
<dbReference type="InterPro" id="IPR029033">
    <property type="entry name" value="His_PPase_superfam"/>
</dbReference>
<dbReference type="InterPro" id="IPR000560">
    <property type="entry name" value="His_Pase_clade-2"/>
</dbReference>
<dbReference type="CDD" id="cd07061">
    <property type="entry name" value="HP_HAP_like"/>
    <property type="match status" value="1"/>
</dbReference>
<dbReference type="InterPro" id="IPR050645">
    <property type="entry name" value="Histidine_acid_phosphatase"/>
</dbReference>
<dbReference type="EC" id="3.1.3.2" evidence="3"/>
<dbReference type="OrthoDB" id="6413031at2759"/>
<reference evidence="8 9" key="1">
    <citation type="journal article" date="2018" name="Gigascience">
        <title>Genomes of trombidid mites reveal novel predicted allergens and laterally-transferred genes associated with secondary metabolism.</title>
        <authorList>
            <person name="Dong X."/>
            <person name="Chaisiri K."/>
            <person name="Xia D."/>
            <person name="Armstrong S.D."/>
            <person name="Fang Y."/>
            <person name="Donnelly M.J."/>
            <person name="Kadowaki T."/>
            <person name="McGarry J.W."/>
            <person name="Darby A.C."/>
            <person name="Makepeace B.L."/>
        </authorList>
    </citation>
    <scope>NUCLEOTIDE SEQUENCE [LARGE SCALE GENOMIC DNA]</scope>
    <source>
        <strain evidence="8">UoL-WK</strain>
    </source>
</reference>
<dbReference type="PANTHER" id="PTHR11567:SF211">
    <property type="entry name" value="PROSTATIC ACID PHOSPHATASE"/>
    <property type="match status" value="1"/>
</dbReference>
<organism evidence="8 9">
    <name type="scientific">Dinothrombium tinctorium</name>
    <dbReference type="NCBI Taxonomy" id="1965070"/>
    <lineage>
        <taxon>Eukaryota</taxon>
        <taxon>Metazoa</taxon>
        <taxon>Ecdysozoa</taxon>
        <taxon>Arthropoda</taxon>
        <taxon>Chelicerata</taxon>
        <taxon>Arachnida</taxon>
        <taxon>Acari</taxon>
        <taxon>Acariformes</taxon>
        <taxon>Trombidiformes</taxon>
        <taxon>Prostigmata</taxon>
        <taxon>Anystina</taxon>
        <taxon>Parasitengona</taxon>
        <taxon>Trombidioidea</taxon>
        <taxon>Trombidiidae</taxon>
        <taxon>Dinothrombium</taxon>
    </lineage>
</organism>
<keyword evidence="5" id="KW-0378">Hydrolase</keyword>
<gene>
    <name evidence="8" type="ORF">B4U79_16619</name>
</gene>
<evidence type="ECO:0000256" key="2">
    <source>
        <dbReference type="ARBA" id="ARBA00005375"/>
    </source>
</evidence>
<dbReference type="PANTHER" id="PTHR11567">
    <property type="entry name" value="ACID PHOSPHATASE-RELATED"/>
    <property type="match status" value="1"/>
</dbReference>
<evidence type="ECO:0000256" key="3">
    <source>
        <dbReference type="ARBA" id="ARBA00012646"/>
    </source>
</evidence>
<keyword evidence="7" id="KW-0325">Glycoprotein</keyword>
<keyword evidence="4" id="KW-0732">Signal</keyword>
<dbReference type="EMBL" id="NCKU01007725">
    <property type="protein sequence ID" value="RWS02438.1"/>
    <property type="molecule type" value="Genomic_DNA"/>
</dbReference>
<dbReference type="Proteomes" id="UP000285301">
    <property type="component" value="Unassembled WGS sequence"/>
</dbReference>
<comment type="similarity">
    <text evidence="2">Belongs to the histidine acid phosphatase family.</text>
</comment>
<proteinExistence type="inferred from homology"/>
<dbReference type="GO" id="GO:0003993">
    <property type="term" value="F:acid phosphatase activity"/>
    <property type="evidence" value="ECO:0007669"/>
    <property type="project" value="UniProtKB-EC"/>
</dbReference>
<keyword evidence="6" id="KW-1015">Disulfide bond</keyword>
<keyword evidence="9" id="KW-1185">Reference proteome</keyword>
<accession>A0A3S3P0L5</accession>
<evidence type="ECO:0000313" key="8">
    <source>
        <dbReference type="EMBL" id="RWS02438.1"/>
    </source>
</evidence>
<dbReference type="Pfam" id="PF00328">
    <property type="entry name" value="His_Phos_2"/>
    <property type="match status" value="1"/>
</dbReference>
<evidence type="ECO:0000256" key="5">
    <source>
        <dbReference type="ARBA" id="ARBA00022801"/>
    </source>
</evidence>
<evidence type="ECO:0000256" key="7">
    <source>
        <dbReference type="ARBA" id="ARBA00023180"/>
    </source>
</evidence>
<evidence type="ECO:0000256" key="4">
    <source>
        <dbReference type="ARBA" id="ARBA00022729"/>
    </source>
</evidence>
<protein>
    <recommendedName>
        <fullName evidence="3">acid phosphatase</fullName>
        <ecNumber evidence="3">3.1.3.2</ecNumber>
    </recommendedName>
</protein>
<comment type="catalytic activity">
    <reaction evidence="1">
        <text>a phosphate monoester + H2O = an alcohol + phosphate</text>
        <dbReference type="Rhea" id="RHEA:15017"/>
        <dbReference type="ChEBI" id="CHEBI:15377"/>
        <dbReference type="ChEBI" id="CHEBI:30879"/>
        <dbReference type="ChEBI" id="CHEBI:43474"/>
        <dbReference type="ChEBI" id="CHEBI:67140"/>
        <dbReference type="EC" id="3.1.3.2"/>
    </reaction>
</comment>
<dbReference type="Gene3D" id="3.40.50.1240">
    <property type="entry name" value="Phosphoglycerate mutase-like"/>
    <property type="match status" value="1"/>
</dbReference>
<comment type="caution">
    <text evidence="8">The sequence shown here is derived from an EMBL/GenBank/DDBJ whole genome shotgun (WGS) entry which is preliminary data.</text>
</comment>
<dbReference type="AlphaFoldDB" id="A0A3S3P0L5"/>
<sequence>MLIEAFGKMVWENLQNTLKPHYEMNHPFLANWTDKPDLDQLNEVAGRIFSYAFANDNLKRLTAGLFIKEIKTVFKNSLKEVKDQDIPIKFNLYSAHETTLASVLNALGVYDMEVPPYGATLMFEFYERKPKQKQMKVYYLKYTEYETPELLKLPACNYEETCDFKMFLKNMNHLIVKNWNSECLNSKLKGSKKGTPLALLQLDGTGNFCN</sequence>